<name>A0A0C1JKS9_9BACT</name>
<dbReference type="Pfam" id="PF07661">
    <property type="entry name" value="MORN_2"/>
    <property type="match status" value="3"/>
</dbReference>
<feature type="domain" description="6-hydroxymethylpterin diphosphokinase MptE-like" evidence="2">
    <location>
        <begin position="228"/>
        <end position="398"/>
    </location>
</feature>
<evidence type="ECO:0000256" key="1">
    <source>
        <dbReference type="SAM" id="Coils"/>
    </source>
</evidence>
<dbReference type="PANTHER" id="PTHR41786">
    <property type="entry name" value="MOTILITY ACCESSORY FACTOR MAF"/>
    <property type="match status" value="1"/>
</dbReference>
<dbReference type="EMBL" id="JSAN01000111">
    <property type="protein sequence ID" value="KIC71166.1"/>
    <property type="molecule type" value="Genomic_DNA"/>
</dbReference>
<protein>
    <recommendedName>
        <fullName evidence="2">6-hydroxymethylpterin diphosphokinase MptE-like domain-containing protein</fullName>
    </recommendedName>
</protein>
<gene>
    <name evidence="3" type="ORF">DB44_EN00030</name>
</gene>
<keyword evidence="1" id="KW-0175">Coiled coil</keyword>
<dbReference type="PATRIC" id="fig|362787.3.peg.1645"/>
<comment type="caution">
    <text evidence="3">The sequence shown here is derived from an EMBL/GenBank/DDBJ whole genome shotgun (WGS) entry which is preliminary data.</text>
</comment>
<reference evidence="3 4" key="1">
    <citation type="journal article" date="2014" name="Mol. Biol. Evol.">
        <title>Massive expansion of Ubiquitination-related gene families within the Chlamydiae.</title>
        <authorList>
            <person name="Domman D."/>
            <person name="Collingro A."/>
            <person name="Lagkouvardos I."/>
            <person name="Gehre L."/>
            <person name="Weinmaier T."/>
            <person name="Rattei T."/>
            <person name="Subtil A."/>
            <person name="Horn M."/>
        </authorList>
    </citation>
    <scope>NUCLEOTIDE SEQUENCE [LARGE SCALE GENOMIC DNA]</scope>
    <source>
        <strain evidence="3 4">EI2</strain>
    </source>
</reference>
<evidence type="ECO:0000313" key="4">
    <source>
        <dbReference type="Proteomes" id="UP000031465"/>
    </source>
</evidence>
<dbReference type="Proteomes" id="UP000031465">
    <property type="component" value="Unassembled WGS sequence"/>
</dbReference>
<dbReference type="PANTHER" id="PTHR41786:SF1">
    <property type="entry name" value="6-HYDROXYMETHYLPTERIN DIPHOSPHOKINASE MPTE-LIKE DOMAIN-CONTAINING PROTEIN"/>
    <property type="match status" value="1"/>
</dbReference>
<dbReference type="InterPro" id="IPR011652">
    <property type="entry name" value="MORN_2"/>
</dbReference>
<sequence>MLVSRRNDCKGRDLMTILPFNSDNYDKNFELFSSRDPLAAYQLEGILQQEEFTPCKTTKGEPNLFKRKFGMDDYLHAQTGALEEASTSISPELLEKGEILYIYGLGLGYFYEVLQPWLLQNPQRHVIFLEDNLEIIYYFLFTNTASSLLQNSQVTLFYFRNYQSDYESFCKLNSAFINRPIEFLTLPYYALRKEMEALALCYVILHDHKILEALHNEYLSGQKGFLTNFYQNIFHLPQSHFATNLFDRFKNIPAIICGAGPSLEKNIHKLKDLGQNALIFAGGSSLNVLNHAGIQPHFGLGLDPNPEQTHRLLTNHTFHIPFLYRLRISHAAFQLMQGPKIYVSGSTNQLASWFEKELDIAGPQLDEGHNVVNLCTEIAYKMGCNPIIYVGMDLAYTEIQPYAKGISTHPLWIDISQPYQTGDQKAVLRTDIFNQWIKTKWEWIAEANWLGQFAKHHSDIQMINATEGGLGFPSVPNLSLEEVFNLYLTKSYDISNWVHAEIQNQPPKITKPALLNLINQLKNSLDKCLEDYRSTIKTKQTVQIFASSITNFFDTQTIITDSSIKTEIGYRHFLNMFDMAYQYLQKSHQLIHAKKSNEFQETLERFCFLEEVLSQNIQLMNEGIQKFIFSPPPIALTYQKRAFSHSMGEIYRFEDGRLEIQDPELGICIQETFHPNLNTDRLTAFFPNGQLQYEMFYDQQLLHGPSRFYQENGQLLAESWFIKGKRVGKTIQYFNQGNLYSVGRYKEGLLHGKQEYFYANGSPHIVTHYFNGLLNGEVSVYTQDSKIIRELHYLSGKRHGVEKMWDQTGQQLLECHYQEGVPTGKAIQWNLKGEKRKEVMIHHFPDDFDLKVWDEQGQCIKSYERGIENFSYIYEQTQKKADNLEETLKNILQQMDPIVEQHLTQSKDVDLKLAEDFAGLKDALKGMQTLKELLTETMKENLKHAEELKKNKEKELS</sequence>
<proteinExistence type="predicted"/>
<dbReference type="InterPro" id="IPR002826">
    <property type="entry name" value="MptE-like"/>
</dbReference>
<accession>A0A0C1JKS9</accession>
<organism evidence="3 4">
    <name type="scientific">Candidatus Protochlamydia amoebophila</name>
    <dbReference type="NCBI Taxonomy" id="362787"/>
    <lineage>
        <taxon>Bacteria</taxon>
        <taxon>Pseudomonadati</taxon>
        <taxon>Chlamydiota</taxon>
        <taxon>Chlamydiia</taxon>
        <taxon>Parachlamydiales</taxon>
        <taxon>Parachlamydiaceae</taxon>
        <taxon>Candidatus Protochlamydia</taxon>
    </lineage>
</organism>
<dbReference type="Pfam" id="PF01973">
    <property type="entry name" value="MptE-like"/>
    <property type="match status" value="1"/>
</dbReference>
<evidence type="ECO:0000313" key="3">
    <source>
        <dbReference type="EMBL" id="KIC71166.1"/>
    </source>
</evidence>
<dbReference type="Gene3D" id="2.20.110.10">
    <property type="entry name" value="Histone H3 K4-specific methyltransferase SET7/9 N-terminal domain"/>
    <property type="match status" value="2"/>
</dbReference>
<evidence type="ECO:0000259" key="2">
    <source>
        <dbReference type="Pfam" id="PF01973"/>
    </source>
</evidence>
<dbReference type="SUPFAM" id="SSF82185">
    <property type="entry name" value="Histone H3 K4-specific methyltransferase SET7/9 N-terminal domain"/>
    <property type="match status" value="1"/>
</dbReference>
<feature type="coiled-coil region" evidence="1">
    <location>
        <begin position="867"/>
        <end position="894"/>
    </location>
</feature>
<dbReference type="AlphaFoldDB" id="A0A0C1JKS9"/>